<feature type="domain" description="Polysaccharide pyruvyl transferase" evidence="1">
    <location>
        <begin position="16"/>
        <end position="342"/>
    </location>
</feature>
<evidence type="ECO:0000259" key="1">
    <source>
        <dbReference type="Pfam" id="PF04230"/>
    </source>
</evidence>
<name>A0A0G0IR55_9BACT</name>
<accession>A0A0G0IR55</accession>
<evidence type="ECO:0000313" key="2">
    <source>
        <dbReference type="EMBL" id="KKQ18511.1"/>
    </source>
</evidence>
<comment type="caution">
    <text evidence="2">The sequence shown here is derived from an EMBL/GenBank/DDBJ whole genome shotgun (WGS) entry which is preliminary data.</text>
</comment>
<dbReference type="PANTHER" id="PTHR36836:SF1">
    <property type="entry name" value="COLANIC ACID BIOSYNTHESIS PROTEIN WCAK"/>
    <property type="match status" value="1"/>
</dbReference>
<dbReference type="Proteomes" id="UP000034508">
    <property type="component" value="Unassembled WGS sequence"/>
</dbReference>
<dbReference type="EMBL" id="LBSM01000004">
    <property type="protein sequence ID" value="KKQ18511.1"/>
    <property type="molecule type" value="Genomic_DNA"/>
</dbReference>
<sequence length="410" mass="46297">MKKYNIAIIGPTFSGNKGSAAMLISCIENLSKIIPVNNFFVFSYYPKDDKKINPYKCVKIFSATPLNLSIKLFPLALLFRILQILKLPSGVIKQIKEIQAILSSDIVIDIAGVSFVDGREKFLPFNILTILIPMLLGKSVVKYSQALGPFNNPLNNLAAKIFLPKLKMIFARGQDTYRNLQNLNMKNISLSADGSFSLKFSNDASIFAKQFKKKHSNFYHRKIVGISPSSVVDTYCQKKGASYKQIIVRFIQYLTIKKYNVLLIPYSIRPNASSIFNNDLPLCRDIYKSANTKRCLLIETDLPPLKLNALISTCHIFIASRFHSMVGSLSGGIPTLTCGWSHKYKEVMEFVSMEKYALTYHELNGKNLISKFNALEKNAGQIKRQLQRQLPSLKKLSLKQITFIKNLLEA</sequence>
<dbReference type="AlphaFoldDB" id="A0A0G0IR55"/>
<protein>
    <recommendedName>
        <fullName evidence="1">Polysaccharide pyruvyl transferase domain-containing protein</fullName>
    </recommendedName>
</protein>
<dbReference type="PANTHER" id="PTHR36836">
    <property type="entry name" value="COLANIC ACID BIOSYNTHESIS PROTEIN WCAK"/>
    <property type="match status" value="1"/>
</dbReference>
<evidence type="ECO:0000313" key="3">
    <source>
        <dbReference type="Proteomes" id="UP000034508"/>
    </source>
</evidence>
<dbReference type="Pfam" id="PF04230">
    <property type="entry name" value="PS_pyruv_trans"/>
    <property type="match status" value="1"/>
</dbReference>
<dbReference type="InterPro" id="IPR007345">
    <property type="entry name" value="Polysacch_pyruvyl_Trfase"/>
</dbReference>
<reference evidence="2 3" key="1">
    <citation type="journal article" date="2015" name="Nature">
        <title>rRNA introns, odd ribosomes, and small enigmatic genomes across a large radiation of phyla.</title>
        <authorList>
            <person name="Brown C.T."/>
            <person name="Hug L.A."/>
            <person name="Thomas B.C."/>
            <person name="Sharon I."/>
            <person name="Castelle C.J."/>
            <person name="Singh A."/>
            <person name="Wilkins M.J."/>
            <person name="Williams K.H."/>
            <person name="Banfield J.F."/>
        </authorList>
    </citation>
    <scope>NUCLEOTIDE SEQUENCE [LARGE SCALE GENOMIC DNA]</scope>
</reference>
<gene>
    <name evidence="2" type="ORF">US31_C0004G0073</name>
</gene>
<proteinExistence type="predicted"/>
<organism evidence="2 3">
    <name type="scientific">Berkelbacteria bacterium GW2011_GWA1_36_9</name>
    <dbReference type="NCBI Taxonomy" id="1618331"/>
    <lineage>
        <taxon>Bacteria</taxon>
        <taxon>Candidatus Berkelbacteria</taxon>
    </lineage>
</organism>